<sequence length="108" mass="12848">MIYIRSLSFYFFYVVSGFLAGLIGCLVCPFLNIANRIKLLSTWPRFSNWILYKTCKVEMVVEGEENIPQAPFVVIPNHQGQWETFFCQYFFFPITTLLKRELLFIPFW</sequence>
<name>A0A382EGK2_9ZZZZ</name>
<keyword evidence="1" id="KW-1133">Transmembrane helix</keyword>
<reference evidence="3" key="1">
    <citation type="submission" date="2018-05" db="EMBL/GenBank/DDBJ databases">
        <authorList>
            <person name="Lanie J.A."/>
            <person name="Ng W.-L."/>
            <person name="Kazmierczak K.M."/>
            <person name="Andrzejewski T.M."/>
            <person name="Davidsen T.M."/>
            <person name="Wayne K.J."/>
            <person name="Tettelin H."/>
            <person name="Glass J.I."/>
            <person name="Rusch D."/>
            <person name="Podicherti R."/>
            <person name="Tsui H.-C.T."/>
            <person name="Winkler M.E."/>
        </authorList>
    </citation>
    <scope>NUCLEOTIDE SEQUENCE</scope>
</reference>
<evidence type="ECO:0000256" key="1">
    <source>
        <dbReference type="SAM" id="Phobius"/>
    </source>
</evidence>
<gene>
    <name evidence="3" type="ORF">METZ01_LOCUS202449</name>
</gene>
<feature type="non-terminal residue" evidence="3">
    <location>
        <position position="108"/>
    </location>
</feature>
<dbReference type="Pfam" id="PF01553">
    <property type="entry name" value="Acyltransferase"/>
    <property type="match status" value="1"/>
</dbReference>
<keyword evidence="1" id="KW-0472">Membrane</keyword>
<dbReference type="SUPFAM" id="SSF69593">
    <property type="entry name" value="Glycerol-3-phosphate (1)-acyltransferase"/>
    <property type="match status" value="1"/>
</dbReference>
<feature type="transmembrane region" description="Helical" evidence="1">
    <location>
        <begin position="12"/>
        <end position="34"/>
    </location>
</feature>
<dbReference type="InterPro" id="IPR002123">
    <property type="entry name" value="Plipid/glycerol_acylTrfase"/>
</dbReference>
<protein>
    <recommendedName>
        <fullName evidence="2">Phospholipid/glycerol acyltransferase domain-containing protein</fullName>
    </recommendedName>
</protein>
<dbReference type="GO" id="GO:0016746">
    <property type="term" value="F:acyltransferase activity"/>
    <property type="evidence" value="ECO:0007669"/>
    <property type="project" value="InterPro"/>
</dbReference>
<proteinExistence type="predicted"/>
<accession>A0A382EGK2</accession>
<evidence type="ECO:0000259" key="2">
    <source>
        <dbReference type="Pfam" id="PF01553"/>
    </source>
</evidence>
<keyword evidence="1" id="KW-0812">Transmembrane</keyword>
<evidence type="ECO:0000313" key="3">
    <source>
        <dbReference type="EMBL" id="SVB49595.1"/>
    </source>
</evidence>
<organism evidence="3">
    <name type="scientific">marine metagenome</name>
    <dbReference type="NCBI Taxonomy" id="408172"/>
    <lineage>
        <taxon>unclassified sequences</taxon>
        <taxon>metagenomes</taxon>
        <taxon>ecological metagenomes</taxon>
    </lineage>
</organism>
<dbReference type="PROSITE" id="PS51257">
    <property type="entry name" value="PROKAR_LIPOPROTEIN"/>
    <property type="match status" value="1"/>
</dbReference>
<dbReference type="EMBL" id="UINC01044312">
    <property type="protein sequence ID" value="SVB49595.1"/>
    <property type="molecule type" value="Genomic_DNA"/>
</dbReference>
<dbReference type="AlphaFoldDB" id="A0A382EGK2"/>
<feature type="domain" description="Phospholipid/glycerol acyltransferase" evidence="2">
    <location>
        <begin position="60"/>
        <end position="107"/>
    </location>
</feature>